<evidence type="ECO:0000313" key="9">
    <source>
        <dbReference type="Proteomes" id="UP000294902"/>
    </source>
</evidence>
<keyword evidence="5 7" id="KW-1133">Transmembrane helix</keyword>
<comment type="catalytic activity">
    <reaction evidence="7">
        <text>L-cysteinyl-[prolipoprotein] + a 1,2-diacyl-sn-glycero-3-phospho-(1'-sn-glycerol) = an S-1,2-diacyl-sn-glyceryl-L-cysteinyl-[prolipoprotein] + sn-glycerol 1-phosphate + H(+)</text>
        <dbReference type="Rhea" id="RHEA:56712"/>
        <dbReference type="Rhea" id="RHEA-COMP:14679"/>
        <dbReference type="Rhea" id="RHEA-COMP:14680"/>
        <dbReference type="ChEBI" id="CHEBI:15378"/>
        <dbReference type="ChEBI" id="CHEBI:29950"/>
        <dbReference type="ChEBI" id="CHEBI:57685"/>
        <dbReference type="ChEBI" id="CHEBI:64716"/>
        <dbReference type="ChEBI" id="CHEBI:140658"/>
        <dbReference type="EC" id="2.5.1.145"/>
    </reaction>
</comment>
<keyword evidence="8" id="KW-0449">Lipoprotein</keyword>
<protein>
    <recommendedName>
        <fullName evidence="7">Phosphatidylglycerol--prolipoprotein diacylglyceryl transferase</fullName>
        <ecNumber evidence="7">2.5.1.145</ecNumber>
    </recommendedName>
</protein>
<comment type="subcellular location">
    <subcellularLocation>
        <location evidence="7">Cell membrane</location>
        <topology evidence="7">Multi-pass membrane protein</topology>
    </subcellularLocation>
</comment>
<feature type="transmembrane region" description="Helical" evidence="7">
    <location>
        <begin position="87"/>
        <end position="104"/>
    </location>
</feature>
<dbReference type="PANTHER" id="PTHR30589:SF0">
    <property type="entry name" value="PHOSPHATIDYLGLYCEROL--PROLIPOPROTEIN DIACYLGLYCERYL TRANSFERASE"/>
    <property type="match status" value="1"/>
</dbReference>
<evidence type="ECO:0000256" key="2">
    <source>
        <dbReference type="ARBA" id="ARBA00022475"/>
    </source>
</evidence>
<keyword evidence="3 7" id="KW-0808">Transferase</keyword>
<evidence type="ECO:0000313" key="8">
    <source>
        <dbReference type="EMBL" id="TCT15565.1"/>
    </source>
</evidence>
<dbReference type="EMBL" id="SMAL01000003">
    <property type="protein sequence ID" value="TCT15565.1"/>
    <property type="molecule type" value="Genomic_DNA"/>
</dbReference>
<feature type="transmembrane region" description="Helical" evidence="7">
    <location>
        <begin position="12"/>
        <end position="32"/>
    </location>
</feature>
<feature type="transmembrane region" description="Helical" evidence="7">
    <location>
        <begin position="44"/>
        <end position="67"/>
    </location>
</feature>
<name>A0A4R3MMS6_9FIRM</name>
<keyword evidence="9" id="KW-1185">Reference proteome</keyword>
<gene>
    <name evidence="7" type="primary">lgt</name>
    <name evidence="8" type="ORF">EDC18_103271</name>
</gene>
<dbReference type="AlphaFoldDB" id="A0A4R3MMS6"/>
<evidence type="ECO:0000256" key="3">
    <source>
        <dbReference type="ARBA" id="ARBA00022679"/>
    </source>
</evidence>
<dbReference type="GO" id="GO:0042158">
    <property type="term" value="P:lipoprotein biosynthetic process"/>
    <property type="evidence" value="ECO:0007669"/>
    <property type="project" value="UniProtKB-UniRule"/>
</dbReference>
<dbReference type="UniPathway" id="UPA00664"/>
<accession>A0A4R3MMS6</accession>
<dbReference type="Pfam" id="PF01790">
    <property type="entry name" value="LGT"/>
    <property type="match status" value="1"/>
</dbReference>
<evidence type="ECO:0000256" key="4">
    <source>
        <dbReference type="ARBA" id="ARBA00022692"/>
    </source>
</evidence>
<dbReference type="OrthoDB" id="871140at2"/>
<evidence type="ECO:0000256" key="5">
    <source>
        <dbReference type="ARBA" id="ARBA00022989"/>
    </source>
</evidence>
<dbReference type="PANTHER" id="PTHR30589">
    <property type="entry name" value="PROLIPOPROTEIN DIACYLGLYCERYL TRANSFERASE"/>
    <property type="match status" value="1"/>
</dbReference>
<comment type="function">
    <text evidence="7">Catalyzes the transfer of the diacylglyceryl group from phosphatidylglycerol to the sulfhydryl group of the N-terminal cysteine of a prolipoprotein, the first step in the formation of mature lipoproteins.</text>
</comment>
<comment type="caution">
    <text evidence="8">The sequence shown here is derived from an EMBL/GenBank/DDBJ whole genome shotgun (WGS) entry which is preliminary data.</text>
</comment>
<dbReference type="EC" id="2.5.1.145" evidence="7"/>
<reference evidence="8 9" key="1">
    <citation type="submission" date="2019-03" db="EMBL/GenBank/DDBJ databases">
        <title>Genomic Encyclopedia of Type Strains, Phase IV (KMG-IV): sequencing the most valuable type-strain genomes for metagenomic binning, comparative biology and taxonomic classification.</title>
        <authorList>
            <person name="Goeker M."/>
        </authorList>
    </citation>
    <scope>NUCLEOTIDE SEQUENCE [LARGE SCALE GENOMIC DNA]</scope>
    <source>
        <strain evidence="8 9">DSM 24629</strain>
    </source>
</reference>
<evidence type="ECO:0000256" key="7">
    <source>
        <dbReference type="HAMAP-Rule" id="MF_01147"/>
    </source>
</evidence>
<feature type="binding site" evidence="7">
    <location>
        <position position="130"/>
    </location>
    <ligand>
        <name>a 1,2-diacyl-sn-glycero-3-phospho-(1'-sn-glycerol)</name>
        <dbReference type="ChEBI" id="CHEBI:64716"/>
    </ligand>
</feature>
<dbReference type="Proteomes" id="UP000294902">
    <property type="component" value="Unassembled WGS sequence"/>
</dbReference>
<dbReference type="HAMAP" id="MF_01147">
    <property type="entry name" value="Lgt"/>
    <property type="match status" value="1"/>
</dbReference>
<proteinExistence type="inferred from homology"/>
<comment type="similarity">
    <text evidence="1 7">Belongs to the Lgt family.</text>
</comment>
<keyword evidence="6 7" id="KW-0472">Membrane</keyword>
<sequence>MKTLFTIGNLHIPFFGIMIAIGITVGYFLIRYEAKRKGIDAEKISDLFFGGIVGGLIGGRLGYILFYNFNFYITNPIEILKVYNGGLAIHGSIIGGTIAVLIFIKKNNLKVFEVADIVTPALILGQAIGRVGCDVYGKVMTVPRFWGIPINGEIYHPAQVYEFVLNYLLFMVLWIKRDKIKYQGQLFGYYLIGFGFIRSFVELFRENPTVFGFLSVSHVLSIFIILAGIIWIKIMKYKSVSTQHIHSGSNTLFVALKVVFLMLISIALYYVVQLNF</sequence>
<feature type="transmembrane region" description="Helical" evidence="7">
    <location>
        <begin position="252"/>
        <end position="272"/>
    </location>
</feature>
<evidence type="ECO:0000256" key="1">
    <source>
        <dbReference type="ARBA" id="ARBA00007150"/>
    </source>
</evidence>
<dbReference type="GO" id="GO:0008961">
    <property type="term" value="F:phosphatidylglycerol-prolipoprotein diacylglyceryl transferase activity"/>
    <property type="evidence" value="ECO:0007669"/>
    <property type="project" value="UniProtKB-UniRule"/>
</dbReference>
<feature type="transmembrane region" description="Helical" evidence="7">
    <location>
        <begin position="187"/>
        <end position="204"/>
    </location>
</feature>
<dbReference type="GO" id="GO:0005886">
    <property type="term" value="C:plasma membrane"/>
    <property type="evidence" value="ECO:0007669"/>
    <property type="project" value="UniProtKB-SubCell"/>
</dbReference>
<keyword evidence="2 7" id="KW-1003">Cell membrane</keyword>
<dbReference type="InterPro" id="IPR001640">
    <property type="entry name" value="Lgt"/>
</dbReference>
<keyword evidence="4 7" id="KW-0812">Transmembrane</keyword>
<evidence type="ECO:0000256" key="6">
    <source>
        <dbReference type="ARBA" id="ARBA00023136"/>
    </source>
</evidence>
<feature type="transmembrane region" description="Helical" evidence="7">
    <location>
        <begin position="210"/>
        <end position="232"/>
    </location>
</feature>
<organism evidence="8 9">
    <name type="scientific">Natranaerovirga pectinivora</name>
    <dbReference type="NCBI Taxonomy" id="682400"/>
    <lineage>
        <taxon>Bacteria</taxon>
        <taxon>Bacillati</taxon>
        <taxon>Bacillota</taxon>
        <taxon>Clostridia</taxon>
        <taxon>Lachnospirales</taxon>
        <taxon>Natranaerovirgaceae</taxon>
        <taxon>Natranaerovirga</taxon>
    </lineage>
</organism>
<dbReference type="NCBIfam" id="TIGR00544">
    <property type="entry name" value="lgt"/>
    <property type="match status" value="1"/>
</dbReference>
<dbReference type="RefSeq" id="WP_132251368.1">
    <property type="nucleotide sequence ID" value="NZ_SMAL01000003.1"/>
</dbReference>
<comment type="pathway">
    <text evidence="7">Protein modification; lipoprotein biosynthesis (diacylglyceryl transfer).</text>
</comment>